<evidence type="ECO:0000313" key="2">
    <source>
        <dbReference type="EMBL" id="OGD23966.1"/>
    </source>
</evidence>
<protein>
    <submittedName>
        <fullName evidence="2">Uncharacterized protein</fullName>
    </submittedName>
</protein>
<evidence type="ECO:0000313" key="3">
    <source>
        <dbReference type="Proteomes" id="UP000176639"/>
    </source>
</evidence>
<gene>
    <name evidence="2" type="ORF">A2Z10_02820</name>
</gene>
<name>A0A1F5B020_9BACT</name>
<proteinExistence type="predicted"/>
<dbReference type="Proteomes" id="UP000176639">
    <property type="component" value="Unassembled WGS sequence"/>
</dbReference>
<organism evidence="2 3">
    <name type="scientific">Candidatus Azambacteria bacterium RBG_16_47_10</name>
    <dbReference type="NCBI Taxonomy" id="1797292"/>
    <lineage>
        <taxon>Bacteria</taxon>
        <taxon>Candidatus Azamiibacteriota</taxon>
    </lineage>
</organism>
<dbReference type="AlphaFoldDB" id="A0A1F5B020"/>
<comment type="caution">
    <text evidence="2">The sequence shown here is derived from an EMBL/GenBank/DDBJ whole genome shotgun (WGS) entry which is preliminary data.</text>
</comment>
<sequence>MLKKIVKIIIIAVVFLLIAVGGYIAGNLTKYGLDVRKADKAVERFQGSLEEPYKKDIYGGKTPEETWAMYIDALKKGDIDLASKYYAVRDQEKKGEFLIEEREIDDLKLYLEQLSAPLQKDGSLPDFILANKERAYYYYMVKDLDTGEMIKNSVNLYLNPYTKVWKILY</sequence>
<keyword evidence="1" id="KW-0472">Membrane</keyword>
<accession>A0A1F5B020</accession>
<dbReference type="EMBL" id="MEYI01000021">
    <property type="protein sequence ID" value="OGD23966.1"/>
    <property type="molecule type" value="Genomic_DNA"/>
</dbReference>
<keyword evidence="1" id="KW-1133">Transmembrane helix</keyword>
<feature type="transmembrane region" description="Helical" evidence="1">
    <location>
        <begin position="6"/>
        <end position="26"/>
    </location>
</feature>
<evidence type="ECO:0000256" key="1">
    <source>
        <dbReference type="SAM" id="Phobius"/>
    </source>
</evidence>
<keyword evidence="1" id="KW-0812">Transmembrane</keyword>
<reference evidence="2 3" key="1">
    <citation type="journal article" date="2016" name="Nat. Commun.">
        <title>Thousands of microbial genomes shed light on interconnected biogeochemical processes in an aquifer system.</title>
        <authorList>
            <person name="Anantharaman K."/>
            <person name="Brown C.T."/>
            <person name="Hug L.A."/>
            <person name="Sharon I."/>
            <person name="Castelle C.J."/>
            <person name="Probst A.J."/>
            <person name="Thomas B.C."/>
            <person name="Singh A."/>
            <person name="Wilkins M.J."/>
            <person name="Karaoz U."/>
            <person name="Brodie E.L."/>
            <person name="Williams K.H."/>
            <person name="Hubbard S.S."/>
            <person name="Banfield J.F."/>
        </authorList>
    </citation>
    <scope>NUCLEOTIDE SEQUENCE [LARGE SCALE GENOMIC DNA]</scope>
</reference>